<keyword evidence="1" id="KW-0802">TPR repeat</keyword>
<evidence type="ECO:0000313" key="3">
    <source>
        <dbReference type="EMBL" id="AEX84942.1"/>
    </source>
</evidence>
<dbReference type="EMBL" id="CP003257">
    <property type="protein sequence ID" value="AEX84942.1"/>
    <property type="molecule type" value="Genomic_DNA"/>
</dbReference>
<dbReference type="OrthoDB" id="47308at2"/>
<keyword evidence="2" id="KW-0812">Transmembrane</keyword>
<evidence type="ECO:0000256" key="2">
    <source>
        <dbReference type="SAM" id="Phobius"/>
    </source>
</evidence>
<feature type="repeat" description="TPR" evidence="1">
    <location>
        <begin position="85"/>
        <end position="118"/>
    </location>
</feature>
<dbReference type="Proteomes" id="UP000007161">
    <property type="component" value="Chromosome"/>
</dbReference>
<reference evidence="3 4" key="1">
    <citation type="journal article" date="2012" name="J. Bacteriol.">
        <title>Complete Genome Sequence of the Thermophilic, Piezophilic, Heterotrophic Bacterium Marinitoga piezophila KA3.</title>
        <authorList>
            <person name="Lucas S."/>
            <person name="Han J."/>
            <person name="Lapidus A."/>
            <person name="Cheng J.F."/>
            <person name="Goodwin L.A."/>
            <person name="Pitluck S."/>
            <person name="Peters L."/>
            <person name="Mikhailova N."/>
            <person name="Teshima H."/>
            <person name="Detter J.C."/>
            <person name="Han C."/>
            <person name="Tapia R."/>
            <person name="Land M."/>
            <person name="Hauser L."/>
            <person name="Kyrpides N.C."/>
            <person name="Ivanova N."/>
            <person name="Pagani I."/>
            <person name="Vannier P."/>
            <person name="Oger P."/>
            <person name="Bartlett D.H."/>
            <person name="Noll K.M."/>
            <person name="Woyke T."/>
            <person name="Jebbar M."/>
        </authorList>
    </citation>
    <scope>NUCLEOTIDE SEQUENCE [LARGE SCALE GENOMIC DNA]</scope>
    <source>
        <strain evidence="4">DSM 14283 / JCM 11233 / KA3</strain>
    </source>
</reference>
<dbReference type="HOGENOM" id="CLU_1173876_0_0_0"/>
<feature type="transmembrane region" description="Helical" evidence="2">
    <location>
        <begin position="18"/>
        <end position="38"/>
    </location>
</feature>
<protein>
    <submittedName>
        <fullName evidence="3">Uncharacterized protein</fullName>
    </submittedName>
</protein>
<evidence type="ECO:0000256" key="1">
    <source>
        <dbReference type="PROSITE-ProRule" id="PRU00339"/>
    </source>
</evidence>
<dbReference type="STRING" id="443254.Marpi_0500"/>
<proteinExistence type="predicted"/>
<name>H2J584_MARPK</name>
<dbReference type="eggNOG" id="ENOG5033E3U">
    <property type="taxonomic scope" value="Bacteria"/>
</dbReference>
<organism evidence="3 4">
    <name type="scientific">Marinitoga piezophila (strain DSM 14283 / JCM 11233 / KA3)</name>
    <dbReference type="NCBI Taxonomy" id="443254"/>
    <lineage>
        <taxon>Bacteria</taxon>
        <taxon>Thermotogati</taxon>
        <taxon>Thermotogota</taxon>
        <taxon>Thermotogae</taxon>
        <taxon>Petrotogales</taxon>
        <taxon>Petrotogaceae</taxon>
        <taxon>Marinitoga</taxon>
    </lineage>
</organism>
<evidence type="ECO:0000313" key="4">
    <source>
        <dbReference type="Proteomes" id="UP000007161"/>
    </source>
</evidence>
<keyword evidence="2" id="KW-1133">Transmembrane helix</keyword>
<dbReference type="PROSITE" id="PS50005">
    <property type="entry name" value="TPR"/>
    <property type="match status" value="1"/>
</dbReference>
<dbReference type="AlphaFoldDB" id="H2J584"/>
<keyword evidence="4" id="KW-1185">Reference proteome</keyword>
<accession>H2J584</accession>
<keyword evidence="2" id="KW-0472">Membrane</keyword>
<gene>
    <name evidence="3" type="ordered locus">Marpi_0500</name>
</gene>
<dbReference type="InterPro" id="IPR019734">
    <property type="entry name" value="TPR_rpt"/>
</dbReference>
<dbReference type="KEGG" id="mpz:Marpi_0500"/>
<dbReference type="RefSeq" id="WP_014296014.1">
    <property type="nucleotide sequence ID" value="NC_016751.1"/>
</dbReference>
<reference evidence="4" key="2">
    <citation type="submission" date="2012-01" db="EMBL/GenBank/DDBJ databases">
        <title>Complete sequence of chromosome of Marinitoga piezophila KA3.</title>
        <authorList>
            <person name="Lucas S."/>
            <person name="Han J."/>
            <person name="Lapidus A."/>
            <person name="Cheng J.-F."/>
            <person name="Goodwin L."/>
            <person name="Pitluck S."/>
            <person name="Peters L."/>
            <person name="Mikhailova N."/>
            <person name="Teshima H."/>
            <person name="Detter J.C."/>
            <person name="Han C."/>
            <person name="Tapia R."/>
            <person name="Land M."/>
            <person name="Hauser L."/>
            <person name="Kyrpides N."/>
            <person name="Ivanova N."/>
            <person name="Pagani I."/>
            <person name="Jebbar M."/>
            <person name="Vannier P."/>
            <person name="Oger P."/>
            <person name="Cario A."/>
            <person name="Bartlett D."/>
            <person name="Noll K.M."/>
            <person name="Woyke T."/>
        </authorList>
    </citation>
    <scope>NUCLEOTIDE SEQUENCE [LARGE SCALE GENOMIC DNA]</scope>
    <source>
        <strain evidence="4">DSM 14283 / JCM 11233 / KA3</strain>
    </source>
</reference>
<sequence length="241" mass="27582">MATRLQVGNTRRGSSGSLIWIILLIIIIAGIGGVYYFYNNLKNSTELKADSISYLISYEDGKNTEIYFVRIKNNSRKIFIVKSPDNVYYSEKNLYIDSLKPEEALTNFEEIFEINPSTIKYYFSIKKDTVPSLVAKLKGSGTTIDNFFDTLKTRKSGLMDMFTINKLIDIIRKDGSTNISYNGMFALLQAFSKYSITGYDKLEIKTLLSQPIEINLPDLKKDVKRNYIDKTNIESLKTIME</sequence>